<evidence type="ECO:0000256" key="2">
    <source>
        <dbReference type="ARBA" id="ARBA00022448"/>
    </source>
</evidence>
<feature type="domain" description="Major facilitator superfamily (MFS) profile" evidence="7">
    <location>
        <begin position="32"/>
        <end position="545"/>
    </location>
</feature>
<evidence type="ECO:0000256" key="5">
    <source>
        <dbReference type="ARBA" id="ARBA00023136"/>
    </source>
</evidence>
<name>A0A0U1MBD6_TALIS</name>
<feature type="transmembrane region" description="Helical" evidence="6">
    <location>
        <begin position="67"/>
        <end position="85"/>
    </location>
</feature>
<keyword evidence="9" id="KW-1185">Reference proteome</keyword>
<feature type="transmembrane region" description="Helical" evidence="6">
    <location>
        <begin position="295"/>
        <end position="315"/>
    </location>
</feature>
<dbReference type="SUPFAM" id="SSF103473">
    <property type="entry name" value="MFS general substrate transporter"/>
    <property type="match status" value="1"/>
</dbReference>
<dbReference type="EMBL" id="CVMT01000023">
    <property type="protein sequence ID" value="CRG92865.1"/>
    <property type="molecule type" value="Genomic_DNA"/>
</dbReference>
<evidence type="ECO:0000256" key="6">
    <source>
        <dbReference type="SAM" id="Phobius"/>
    </source>
</evidence>
<sequence length="545" mass="58608">MEHAEDNVREFPDAPLEETDIKYPSGFRRFVIVLGILFGVFVFALDISIISTAIPRITSEFNSLANVGWYGSAFFLTLAATQSVWGKLYQYFSLRGTFIASVVIFEVGSLICALAPNSPTIIAGRAIQGMGGSGSTLGSYAVAAFIAPPQQVPIIIGLIGCVFSIASVVGPLLGGVFTQDLTWRWCFWINLPIGAVTVLTVFLFFQTPPHAKPTTKLPLLEMILSFDPLGVVLLVASLICYFLVLQWGGIIKAWNSSDVIGLLIGWLLLSAAFVVNEWWQKDRALVVLRMWKVRSIAGVCAFVLFLYGAYFAILYNIPTYFQAIKGLSPQSSGVRTIPMILATSATSLISSLVISRVGIYQPFLIAGAALASIGAGFIYTFDLNTSLGKQIGYQIIFGVGTGVVQIPAIVGGTVASDEDKALALSTVCVTQFFAAAYVIAATDSITNNLILANVPRYAPEVNPQAVISAGTGNLEEAFQGATLHGIREAYNVGLRGAWALIMSLFCISFFCAFIPKWPGCMVPDSTKEEGQKGSSLDEKDDIEAI</sequence>
<feature type="transmembrane region" description="Helical" evidence="6">
    <location>
        <begin position="497"/>
        <end position="515"/>
    </location>
</feature>
<feature type="transmembrane region" description="Helical" evidence="6">
    <location>
        <begin position="257"/>
        <end position="275"/>
    </location>
</feature>
<dbReference type="Proteomes" id="UP000054383">
    <property type="component" value="Unassembled WGS sequence"/>
</dbReference>
<dbReference type="Pfam" id="PF07690">
    <property type="entry name" value="MFS_1"/>
    <property type="match status" value="1"/>
</dbReference>
<feature type="transmembrane region" description="Helical" evidence="6">
    <location>
        <begin position="30"/>
        <end position="55"/>
    </location>
</feature>
<feature type="transmembrane region" description="Helical" evidence="6">
    <location>
        <begin position="336"/>
        <end position="354"/>
    </location>
</feature>
<evidence type="ECO:0000256" key="3">
    <source>
        <dbReference type="ARBA" id="ARBA00022692"/>
    </source>
</evidence>
<feature type="transmembrane region" description="Helical" evidence="6">
    <location>
        <begin position="225"/>
        <end position="245"/>
    </location>
</feature>
<comment type="subcellular location">
    <subcellularLocation>
        <location evidence="1">Membrane</location>
        <topology evidence="1">Multi-pass membrane protein</topology>
    </subcellularLocation>
</comment>
<evidence type="ECO:0000259" key="7">
    <source>
        <dbReference type="PROSITE" id="PS50850"/>
    </source>
</evidence>
<keyword evidence="2" id="KW-0813">Transport</keyword>
<dbReference type="OrthoDB" id="10021397at2759"/>
<gene>
    <name evidence="8" type="ORF">PISL3812_09938</name>
</gene>
<feature type="transmembrane region" description="Helical" evidence="6">
    <location>
        <begin position="360"/>
        <end position="381"/>
    </location>
</feature>
<proteinExistence type="predicted"/>
<dbReference type="GO" id="GO:0022857">
    <property type="term" value="F:transmembrane transporter activity"/>
    <property type="evidence" value="ECO:0007669"/>
    <property type="project" value="InterPro"/>
</dbReference>
<feature type="transmembrane region" description="Helical" evidence="6">
    <location>
        <begin position="393"/>
        <end position="415"/>
    </location>
</feature>
<dbReference type="GO" id="GO:0005886">
    <property type="term" value="C:plasma membrane"/>
    <property type="evidence" value="ECO:0007669"/>
    <property type="project" value="TreeGrafter"/>
</dbReference>
<keyword evidence="4 6" id="KW-1133">Transmembrane helix</keyword>
<dbReference type="InterPro" id="IPR036259">
    <property type="entry name" value="MFS_trans_sf"/>
</dbReference>
<feature type="transmembrane region" description="Helical" evidence="6">
    <location>
        <begin position="421"/>
        <end position="440"/>
    </location>
</feature>
<accession>A0A0U1MBD6</accession>
<evidence type="ECO:0000256" key="1">
    <source>
        <dbReference type="ARBA" id="ARBA00004141"/>
    </source>
</evidence>
<dbReference type="Gene3D" id="1.20.1250.20">
    <property type="entry name" value="MFS general substrate transporter like domains"/>
    <property type="match status" value="1"/>
</dbReference>
<keyword evidence="3 6" id="KW-0812">Transmembrane</keyword>
<dbReference type="PANTHER" id="PTHR23501:SF177">
    <property type="entry name" value="MAJOR FACILITATOR SUPERFAMILY (MFS) PROFILE DOMAIN-CONTAINING PROTEIN-RELATED"/>
    <property type="match status" value="1"/>
</dbReference>
<evidence type="ECO:0000256" key="4">
    <source>
        <dbReference type="ARBA" id="ARBA00022989"/>
    </source>
</evidence>
<reference evidence="8 9" key="1">
    <citation type="submission" date="2015-04" db="EMBL/GenBank/DDBJ databases">
        <authorList>
            <person name="Syromyatnikov M.Y."/>
            <person name="Popov V.N."/>
        </authorList>
    </citation>
    <scope>NUCLEOTIDE SEQUENCE [LARGE SCALE GENOMIC DNA]</scope>
    <source>
        <strain evidence="8">WF-38-12</strain>
    </source>
</reference>
<protein>
    <submittedName>
        <fullName evidence="8">Putative HC-toxin efflux carrier TOXA</fullName>
    </submittedName>
</protein>
<dbReference type="CDD" id="cd17502">
    <property type="entry name" value="MFS_Azr1_MDR_like"/>
    <property type="match status" value="1"/>
</dbReference>
<dbReference type="Gene3D" id="1.20.1720.10">
    <property type="entry name" value="Multidrug resistance protein D"/>
    <property type="match status" value="1"/>
</dbReference>
<feature type="transmembrane region" description="Helical" evidence="6">
    <location>
        <begin position="185"/>
        <end position="205"/>
    </location>
</feature>
<feature type="transmembrane region" description="Helical" evidence="6">
    <location>
        <begin position="152"/>
        <end position="173"/>
    </location>
</feature>
<evidence type="ECO:0000313" key="8">
    <source>
        <dbReference type="EMBL" id="CRG92865.1"/>
    </source>
</evidence>
<dbReference type="InterPro" id="IPR011701">
    <property type="entry name" value="MFS"/>
</dbReference>
<keyword evidence="5 6" id="KW-0472">Membrane</keyword>
<feature type="transmembrane region" description="Helical" evidence="6">
    <location>
        <begin position="97"/>
        <end position="115"/>
    </location>
</feature>
<evidence type="ECO:0000313" key="9">
    <source>
        <dbReference type="Proteomes" id="UP000054383"/>
    </source>
</evidence>
<dbReference type="PANTHER" id="PTHR23501">
    <property type="entry name" value="MAJOR FACILITATOR SUPERFAMILY"/>
    <property type="match status" value="1"/>
</dbReference>
<dbReference type="PROSITE" id="PS50850">
    <property type="entry name" value="MFS"/>
    <property type="match status" value="1"/>
</dbReference>
<dbReference type="AlphaFoldDB" id="A0A0U1MBD6"/>
<dbReference type="OMA" id="LLDMQWG"/>
<organism evidence="8 9">
    <name type="scientific">Talaromyces islandicus</name>
    <name type="common">Penicillium islandicum</name>
    <dbReference type="NCBI Taxonomy" id="28573"/>
    <lineage>
        <taxon>Eukaryota</taxon>
        <taxon>Fungi</taxon>
        <taxon>Dikarya</taxon>
        <taxon>Ascomycota</taxon>
        <taxon>Pezizomycotina</taxon>
        <taxon>Eurotiomycetes</taxon>
        <taxon>Eurotiomycetidae</taxon>
        <taxon>Eurotiales</taxon>
        <taxon>Trichocomaceae</taxon>
        <taxon>Talaromyces</taxon>
        <taxon>Talaromyces sect. Islandici</taxon>
    </lineage>
</organism>
<dbReference type="InterPro" id="IPR020846">
    <property type="entry name" value="MFS_dom"/>
</dbReference>